<evidence type="ECO:0000256" key="4">
    <source>
        <dbReference type="ARBA" id="ARBA00023136"/>
    </source>
</evidence>
<dbReference type="EMBL" id="LR134521">
    <property type="protein sequence ID" value="VEJ30956.1"/>
    <property type="molecule type" value="Genomic_DNA"/>
</dbReference>
<evidence type="ECO:0000256" key="2">
    <source>
        <dbReference type="ARBA" id="ARBA00022692"/>
    </source>
</evidence>
<feature type="transmembrane region" description="Helical" evidence="6">
    <location>
        <begin position="103"/>
        <end position="124"/>
    </location>
</feature>
<evidence type="ECO:0000313" key="7">
    <source>
        <dbReference type="EMBL" id="VEJ30956.1"/>
    </source>
</evidence>
<organism evidence="7 8">
    <name type="scientific">Rothia dentocariosa</name>
    <dbReference type="NCBI Taxonomy" id="2047"/>
    <lineage>
        <taxon>Bacteria</taxon>
        <taxon>Bacillati</taxon>
        <taxon>Actinomycetota</taxon>
        <taxon>Actinomycetes</taxon>
        <taxon>Micrococcales</taxon>
        <taxon>Micrococcaceae</taxon>
        <taxon>Rothia</taxon>
    </lineage>
</organism>
<reference evidence="7 8" key="1">
    <citation type="submission" date="2018-12" db="EMBL/GenBank/DDBJ databases">
        <authorList>
            <consortium name="Pathogen Informatics"/>
        </authorList>
    </citation>
    <scope>NUCLEOTIDE SEQUENCE [LARGE SCALE GENOMIC DNA]</scope>
    <source>
        <strain evidence="7 8">NCTC10918</strain>
    </source>
</reference>
<evidence type="ECO:0000256" key="1">
    <source>
        <dbReference type="ARBA" id="ARBA00004141"/>
    </source>
</evidence>
<protein>
    <submittedName>
        <fullName evidence="7">Uncharacterized protein conserved in bacteria</fullName>
    </submittedName>
</protein>
<gene>
    <name evidence="7" type="ORF">NCTC10918_02248</name>
</gene>
<dbReference type="AlphaFoldDB" id="A0A3S4YMR4"/>
<keyword evidence="3 6" id="KW-1133">Transmembrane helix</keyword>
<evidence type="ECO:0000256" key="3">
    <source>
        <dbReference type="ARBA" id="ARBA00022989"/>
    </source>
</evidence>
<name>A0A3S4YMR4_9MICC</name>
<evidence type="ECO:0000313" key="8">
    <source>
        <dbReference type="Proteomes" id="UP000270988"/>
    </source>
</evidence>
<keyword evidence="2 6" id="KW-0812">Transmembrane</keyword>
<feature type="region of interest" description="Disordered" evidence="5">
    <location>
        <begin position="56"/>
        <end position="81"/>
    </location>
</feature>
<evidence type="ECO:0000256" key="6">
    <source>
        <dbReference type="SAM" id="Phobius"/>
    </source>
</evidence>
<feature type="transmembrane region" description="Helical" evidence="6">
    <location>
        <begin position="187"/>
        <end position="213"/>
    </location>
</feature>
<dbReference type="InterPro" id="IPR019109">
    <property type="entry name" value="MamF_MmsF"/>
</dbReference>
<accession>A0A3S4YMR4</accession>
<sequence>MVRAMIKRPKTPNKNLVEAELLVSSSTVRMLCPARMEVCIRPDGVGQQPQEWNIVMSQPNFDPNHNPYQQNPQPNQGQYQQPYPPGQPIYVTQQTNDVSTVAMWGHLSGLLGGFIIPLVIWAIYKDKPGYELARRAAARAFNFGLTGYLIVLITLLSGFVYIFTMVVPGMASTNDPSTAFSSAMGMFAPITLMVLISCVVQIMMIIFQIIAAVKSNSGEDYKYPLPTLPILR</sequence>
<feature type="compositionally biased region" description="Low complexity" evidence="5">
    <location>
        <begin position="63"/>
        <end position="81"/>
    </location>
</feature>
<dbReference type="Pfam" id="PF09685">
    <property type="entry name" value="MamF_MmsF"/>
    <property type="match status" value="1"/>
</dbReference>
<evidence type="ECO:0000256" key="5">
    <source>
        <dbReference type="SAM" id="MobiDB-lite"/>
    </source>
</evidence>
<feature type="transmembrane region" description="Helical" evidence="6">
    <location>
        <begin position="145"/>
        <end position="167"/>
    </location>
</feature>
<comment type="subcellular location">
    <subcellularLocation>
        <location evidence="1">Membrane</location>
        <topology evidence="1">Multi-pass membrane protein</topology>
    </subcellularLocation>
</comment>
<proteinExistence type="predicted"/>
<keyword evidence="4 6" id="KW-0472">Membrane</keyword>
<dbReference type="Proteomes" id="UP000270988">
    <property type="component" value="Chromosome"/>
</dbReference>
<dbReference type="STRING" id="762948.HMPREF0733_11119"/>